<organism evidence="3 4">
    <name type="scientific">Seminavis robusta</name>
    <dbReference type="NCBI Taxonomy" id="568900"/>
    <lineage>
        <taxon>Eukaryota</taxon>
        <taxon>Sar</taxon>
        <taxon>Stramenopiles</taxon>
        <taxon>Ochrophyta</taxon>
        <taxon>Bacillariophyta</taxon>
        <taxon>Bacillariophyceae</taxon>
        <taxon>Bacillariophycidae</taxon>
        <taxon>Naviculales</taxon>
        <taxon>Naviculaceae</taxon>
        <taxon>Seminavis</taxon>
    </lineage>
</organism>
<dbReference type="InterPro" id="IPR011993">
    <property type="entry name" value="PH-like_dom_sf"/>
</dbReference>
<dbReference type="EMBL" id="CAICTM010000736">
    <property type="protein sequence ID" value="CAB9515766.1"/>
    <property type="molecule type" value="Genomic_DNA"/>
</dbReference>
<proteinExistence type="predicted"/>
<dbReference type="AlphaFoldDB" id="A0A9N8E6T9"/>
<evidence type="ECO:0000259" key="2">
    <source>
        <dbReference type="PROSITE" id="PS50003"/>
    </source>
</evidence>
<protein>
    <recommendedName>
        <fullName evidence="2">PH domain-containing protein</fullName>
    </recommendedName>
</protein>
<evidence type="ECO:0000313" key="4">
    <source>
        <dbReference type="Proteomes" id="UP001153069"/>
    </source>
</evidence>
<feature type="region of interest" description="Disordered" evidence="1">
    <location>
        <begin position="415"/>
        <end position="437"/>
    </location>
</feature>
<dbReference type="SUPFAM" id="SSF52087">
    <property type="entry name" value="CRAL/TRIO domain"/>
    <property type="match status" value="1"/>
</dbReference>
<dbReference type="InterPro" id="IPR001251">
    <property type="entry name" value="CRAL-TRIO_dom"/>
</dbReference>
<dbReference type="InterPro" id="IPR036865">
    <property type="entry name" value="CRAL-TRIO_dom_sf"/>
</dbReference>
<reference evidence="3" key="1">
    <citation type="submission" date="2020-06" db="EMBL/GenBank/DDBJ databases">
        <authorList>
            <consortium name="Plant Systems Biology data submission"/>
        </authorList>
    </citation>
    <scope>NUCLEOTIDE SEQUENCE</scope>
    <source>
        <strain evidence="3">D6</strain>
    </source>
</reference>
<evidence type="ECO:0000313" key="3">
    <source>
        <dbReference type="EMBL" id="CAB9515766.1"/>
    </source>
</evidence>
<feature type="domain" description="PH" evidence="2">
    <location>
        <begin position="308"/>
        <end position="415"/>
    </location>
</feature>
<keyword evidence="4" id="KW-1185">Reference proteome</keyword>
<dbReference type="InterPro" id="IPR001849">
    <property type="entry name" value="PH_domain"/>
</dbReference>
<comment type="caution">
    <text evidence="3">The sequence shown here is derived from an EMBL/GenBank/DDBJ whole genome shotgun (WGS) entry which is preliminary data.</text>
</comment>
<sequence>MTQIKEKNRAKIALLHEELEALTPSSTKANYSDLELDSFLQFTRSVPAAAKALLAARQWKEENPVSIADVASFYRAPSGTKIPPACLVCLEDGKGGVARDSEGRPIIWMMGVIYGNKEELKQQVTYALQRAAKYRLPHHRPDEVCFVTEVMSRTANPLRLGLCSTFRFPDSAVRSLFDVMKTYFPGSQFSVLHFCGLPGFVTSAFKMIKPFVSAEVFSRLKLKPNFVHLKRDGYVDPESILPEWDKAGTFQFDLDEYVEWRAKQEGIPLSQIPPRGQGRSYSSFSDNNPADFGLTTEALLGSPEKRQEVIKMGWMEKRGSGMGMFSSFRWKTKYMLLTPGCLFYFETGKISNTNTAQRMITIEPGSSVERLPCTEEGNDMKAMICLQSEGRDYIFGFTNEDEAEEWLCALQSECQNQNEDDDDEDTDATSTGTPEPLIYPTSVKRLLVGEFEF</sequence>
<dbReference type="Pfam" id="PF00169">
    <property type="entry name" value="PH"/>
    <property type="match status" value="1"/>
</dbReference>
<gene>
    <name evidence="3" type="ORF">SEMRO_737_G195090.1</name>
</gene>
<name>A0A9N8E6T9_9STRA</name>
<dbReference type="CDD" id="cd00170">
    <property type="entry name" value="SEC14"/>
    <property type="match status" value="1"/>
</dbReference>
<dbReference type="Proteomes" id="UP001153069">
    <property type="component" value="Unassembled WGS sequence"/>
</dbReference>
<dbReference type="SMART" id="SM00233">
    <property type="entry name" value="PH"/>
    <property type="match status" value="1"/>
</dbReference>
<feature type="compositionally biased region" description="Acidic residues" evidence="1">
    <location>
        <begin position="418"/>
        <end position="427"/>
    </location>
</feature>
<dbReference type="Gene3D" id="3.40.525.10">
    <property type="entry name" value="CRAL-TRIO lipid binding domain"/>
    <property type="match status" value="1"/>
</dbReference>
<dbReference type="OrthoDB" id="75724at2759"/>
<dbReference type="Gene3D" id="2.30.29.30">
    <property type="entry name" value="Pleckstrin-homology domain (PH domain)/Phosphotyrosine-binding domain (PTB)"/>
    <property type="match status" value="1"/>
</dbReference>
<evidence type="ECO:0000256" key="1">
    <source>
        <dbReference type="SAM" id="MobiDB-lite"/>
    </source>
</evidence>
<dbReference type="SUPFAM" id="SSF50729">
    <property type="entry name" value="PH domain-like"/>
    <property type="match status" value="1"/>
</dbReference>
<dbReference type="PROSITE" id="PS50003">
    <property type="entry name" value="PH_DOMAIN"/>
    <property type="match status" value="1"/>
</dbReference>
<accession>A0A9N8E6T9</accession>